<dbReference type="GO" id="GO:0043190">
    <property type="term" value="C:ATP-binding cassette (ABC) transporter complex"/>
    <property type="evidence" value="ECO:0007669"/>
    <property type="project" value="InterPro"/>
</dbReference>
<dbReference type="Gene3D" id="3.40.50.300">
    <property type="entry name" value="P-loop containing nucleotide triphosphate hydrolases"/>
    <property type="match status" value="1"/>
</dbReference>
<dbReference type="InterPro" id="IPR013611">
    <property type="entry name" value="Transp-assoc_OB_typ2"/>
</dbReference>
<dbReference type="FunFam" id="3.40.50.300:FF:000425">
    <property type="entry name" value="Probable ABC transporter, ATP-binding subunit"/>
    <property type="match status" value="1"/>
</dbReference>
<dbReference type="InterPro" id="IPR027417">
    <property type="entry name" value="P-loop_NTPase"/>
</dbReference>
<dbReference type="RefSeq" id="WP_229743653.1">
    <property type="nucleotide sequence ID" value="NZ_BMJQ01000005.1"/>
</dbReference>
<organism evidence="6 7">
    <name type="scientific">Aliidongia dinghuensis</name>
    <dbReference type="NCBI Taxonomy" id="1867774"/>
    <lineage>
        <taxon>Bacteria</taxon>
        <taxon>Pseudomonadati</taxon>
        <taxon>Pseudomonadota</taxon>
        <taxon>Alphaproteobacteria</taxon>
        <taxon>Rhodospirillales</taxon>
        <taxon>Dongiaceae</taxon>
        <taxon>Aliidongia</taxon>
    </lineage>
</organism>
<dbReference type="PANTHER" id="PTHR42781:SF4">
    <property type="entry name" value="SPERMIDINE_PUTRESCINE IMPORT ATP-BINDING PROTEIN POTA"/>
    <property type="match status" value="1"/>
</dbReference>
<evidence type="ECO:0000259" key="5">
    <source>
        <dbReference type="PROSITE" id="PS50893"/>
    </source>
</evidence>
<dbReference type="GO" id="GO:0005524">
    <property type="term" value="F:ATP binding"/>
    <property type="evidence" value="ECO:0007669"/>
    <property type="project" value="UniProtKB-KW"/>
</dbReference>
<dbReference type="SUPFAM" id="SSF52540">
    <property type="entry name" value="P-loop containing nucleoside triphosphate hydrolases"/>
    <property type="match status" value="1"/>
</dbReference>
<keyword evidence="3 6" id="KW-0067">ATP-binding</keyword>
<dbReference type="EMBL" id="BMJQ01000005">
    <property type="protein sequence ID" value="GGF15937.1"/>
    <property type="molecule type" value="Genomic_DNA"/>
</dbReference>
<evidence type="ECO:0000256" key="2">
    <source>
        <dbReference type="ARBA" id="ARBA00022741"/>
    </source>
</evidence>
<dbReference type="PANTHER" id="PTHR42781">
    <property type="entry name" value="SPERMIDINE/PUTRESCINE IMPORT ATP-BINDING PROTEIN POTA"/>
    <property type="match status" value="1"/>
</dbReference>
<accession>A0A8J2YSY4</accession>
<evidence type="ECO:0000256" key="3">
    <source>
        <dbReference type="ARBA" id="ARBA00022840"/>
    </source>
</evidence>
<reference evidence="6" key="1">
    <citation type="journal article" date="2014" name="Int. J. Syst. Evol. Microbiol.">
        <title>Complete genome sequence of Corynebacterium casei LMG S-19264T (=DSM 44701T), isolated from a smear-ripened cheese.</title>
        <authorList>
            <consortium name="US DOE Joint Genome Institute (JGI-PGF)"/>
            <person name="Walter F."/>
            <person name="Albersmeier A."/>
            <person name="Kalinowski J."/>
            <person name="Ruckert C."/>
        </authorList>
    </citation>
    <scope>NUCLEOTIDE SEQUENCE</scope>
    <source>
        <strain evidence="6">CGMCC 1.15725</strain>
    </source>
</reference>
<evidence type="ECO:0000256" key="4">
    <source>
        <dbReference type="SAM" id="MobiDB-lite"/>
    </source>
</evidence>
<dbReference type="Pfam" id="PF08402">
    <property type="entry name" value="TOBE_2"/>
    <property type="match status" value="1"/>
</dbReference>
<evidence type="ECO:0000313" key="7">
    <source>
        <dbReference type="Proteomes" id="UP000646365"/>
    </source>
</evidence>
<feature type="domain" description="ABC transporter" evidence="5">
    <location>
        <begin position="38"/>
        <end position="269"/>
    </location>
</feature>
<keyword evidence="2" id="KW-0547">Nucleotide-binding</keyword>
<sequence>MSDAAMNTEASRNGAMAASSPSPTAPSSGVRAVGGEGITFEGVTVAYKGTVVLENFSLQVRQGEIMALIGPSGSGKTTALRAVAGFVRPAAGRVRIGETDVTNLAPYARGIGMVVQNYALFPHMRIEDNVAFGLKAQRASAALIAERVEECLRLVGMSGYRGRFPRELSGGQQQRVAIARALAIQPRVLLLDEPLSALDAQIRRSMVEELAKLHRDLPNLTVLYVTHDQSEALTLADRIAIMKDGRLSAFGPSTELYGRPPNRFTAEFLGRANLLPVRIEGPADAGPMGDDLVRVRFCSSEWLVPAHPSLASGSQCLVCIRPHHLKPAEDHHGGNRLQAAVTAVQWQGDHHAITLECAGNALRLVSPPLREPPVPGMPLDLGFAAIDATLIADEAGVGHG</sequence>
<gene>
    <name evidence="6" type="ORF">GCM10011611_22140</name>
</gene>
<dbReference type="InterPro" id="IPR003593">
    <property type="entry name" value="AAA+_ATPase"/>
</dbReference>
<dbReference type="GO" id="GO:0022857">
    <property type="term" value="F:transmembrane transporter activity"/>
    <property type="evidence" value="ECO:0007669"/>
    <property type="project" value="InterPro"/>
</dbReference>
<dbReference type="PROSITE" id="PS50893">
    <property type="entry name" value="ABC_TRANSPORTER_2"/>
    <property type="match status" value="1"/>
</dbReference>
<dbReference type="GO" id="GO:0015697">
    <property type="term" value="P:quaternary ammonium group transport"/>
    <property type="evidence" value="ECO:0007669"/>
    <property type="project" value="UniProtKB-ARBA"/>
</dbReference>
<dbReference type="PROSITE" id="PS00211">
    <property type="entry name" value="ABC_TRANSPORTER_1"/>
    <property type="match status" value="1"/>
</dbReference>
<evidence type="ECO:0000313" key="6">
    <source>
        <dbReference type="EMBL" id="GGF15937.1"/>
    </source>
</evidence>
<dbReference type="GO" id="GO:0016887">
    <property type="term" value="F:ATP hydrolysis activity"/>
    <property type="evidence" value="ECO:0007669"/>
    <property type="project" value="InterPro"/>
</dbReference>
<dbReference type="InterPro" id="IPR003439">
    <property type="entry name" value="ABC_transporter-like_ATP-bd"/>
</dbReference>
<keyword evidence="1" id="KW-0813">Transport</keyword>
<dbReference type="Gene3D" id="2.40.50.100">
    <property type="match status" value="1"/>
</dbReference>
<feature type="compositionally biased region" description="Low complexity" evidence="4">
    <location>
        <begin position="17"/>
        <end position="28"/>
    </location>
</feature>
<dbReference type="Proteomes" id="UP000646365">
    <property type="component" value="Unassembled WGS sequence"/>
</dbReference>
<comment type="caution">
    <text evidence="6">The sequence shown here is derived from an EMBL/GenBank/DDBJ whole genome shotgun (WGS) entry which is preliminary data.</text>
</comment>
<dbReference type="InterPro" id="IPR050093">
    <property type="entry name" value="ABC_SmlMolc_Importer"/>
</dbReference>
<dbReference type="AlphaFoldDB" id="A0A8J2YSY4"/>
<reference evidence="6" key="2">
    <citation type="submission" date="2020-09" db="EMBL/GenBank/DDBJ databases">
        <authorList>
            <person name="Sun Q."/>
            <person name="Zhou Y."/>
        </authorList>
    </citation>
    <scope>NUCLEOTIDE SEQUENCE</scope>
    <source>
        <strain evidence="6">CGMCC 1.15725</strain>
    </source>
</reference>
<keyword evidence="7" id="KW-1185">Reference proteome</keyword>
<evidence type="ECO:0000256" key="1">
    <source>
        <dbReference type="ARBA" id="ARBA00022448"/>
    </source>
</evidence>
<feature type="region of interest" description="Disordered" evidence="4">
    <location>
        <begin position="1"/>
        <end position="30"/>
    </location>
</feature>
<dbReference type="InterPro" id="IPR008995">
    <property type="entry name" value="Mo/tungstate-bd_C_term_dom"/>
</dbReference>
<protein>
    <submittedName>
        <fullName evidence="6">ABC transporter ATP-binding protein</fullName>
    </submittedName>
</protein>
<name>A0A8J2YSY4_9PROT</name>
<proteinExistence type="predicted"/>
<dbReference type="Pfam" id="PF00005">
    <property type="entry name" value="ABC_tran"/>
    <property type="match status" value="1"/>
</dbReference>
<dbReference type="InterPro" id="IPR017871">
    <property type="entry name" value="ABC_transporter-like_CS"/>
</dbReference>
<dbReference type="SMART" id="SM00382">
    <property type="entry name" value="AAA"/>
    <property type="match status" value="1"/>
</dbReference>
<dbReference type="SUPFAM" id="SSF50331">
    <property type="entry name" value="MOP-like"/>
    <property type="match status" value="1"/>
</dbReference>